<dbReference type="Proteomes" id="UP000001555">
    <property type="component" value="Unassembled WGS sequence"/>
</dbReference>
<dbReference type="Gene3D" id="1.20.5.170">
    <property type="match status" value="1"/>
</dbReference>
<organism evidence="7 8">
    <name type="scientific">Ixodes scapularis</name>
    <name type="common">Black-legged tick</name>
    <name type="synonym">Deer tick</name>
    <dbReference type="NCBI Taxonomy" id="6945"/>
    <lineage>
        <taxon>Eukaryota</taxon>
        <taxon>Metazoa</taxon>
        <taxon>Ecdysozoa</taxon>
        <taxon>Arthropoda</taxon>
        <taxon>Chelicerata</taxon>
        <taxon>Arachnida</taxon>
        <taxon>Acari</taxon>
        <taxon>Parasitiformes</taxon>
        <taxon>Ixodida</taxon>
        <taxon>Ixodoidea</taxon>
        <taxon>Ixodidae</taxon>
        <taxon>Ixodinae</taxon>
        <taxon>Ixodes</taxon>
    </lineage>
</organism>
<dbReference type="GO" id="GO:0000978">
    <property type="term" value="F:RNA polymerase II cis-regulatory region sequence-specific DNA binding"/>
    <property type="evidence" value="ECO:0000318"/>
    <property type="project" value="GO_Central"/>
</dbReference>
<dbReference type="CDD" id="cd14721">
    <property type="entry name" value="bZIP_Fos"/>
    <property type="match status" value="1"/>
</dbReference>
<sequence>MDFDEWRTLTTMVDDENDFYVGGSSADLLKVVDLESLEFSGFGGLTSGIPTRTTATLTPTTLKNIEESFLELQSVPPAPMEHQHQAGFVPPVVNIAQYQQQQQQHHSNSLGQGSPCVVVKQEVEEDWLPACTQQQQMQIMTVHCGSSGGSAGNSGNDGSRHSSGGATASPPVQEKSKRSGGGRRPNRSEKLSPEEEERRRVRRERNKLAAARCRKRRMDHTNSLIKETEGLEDKRSALQSEIQALRHQKDELQFLLEAHRATCKELHLRASNTTASSLPPTSQQMTTVSSAFTNSDGTSALGMASHVSSEVAGVPIQTPSAGMFSFESLVEGTGLTPSGTTPLGCFNSPMTSCAGQQRSSSSDLSSPDTINPPKLVSL</sequence>
<keyword evidence="4" id="KW-0804">Transcription</keyword>
<dbReference type="VEuPathDB" id="VectorBase:ISCI010628"/>
<keyword evidence="2" id="KW-0805">Transcription regulation</keyword>
<evidence type="ECO:0000313" key="8">
    <source>
        <dbReference type="Proteomes" id="UP000001555"/>
    </source>
</evidence>
<dbReference type="InterPro" id="IPR004826">
    <property type="entry name" value="bZIP_Maf"/>
</dbReference>
<dbReference type="VEuPathDB" id="VectorBase:ISCP_031406"/>
<evidence type="ECO:0000256" key="1">
    <source>
        <dbReference type="ARBA" id="ARBA00007619"/>
    </source>
</evidence>
<dbReference type="OrthoDB" id="5866312at2759"/>
<dbReference type="PANTHER" id="PTHR23351:SF56">
    <property type="entry name" value="KAYAK"/>
    <property type="match status" value="1"/>
</dbReference>
<dbReference type="InParanoid" id="A0A1S4L927"/>
<evidence type="ECO:0000256" key="5">
    <source>
        <dbReference type="ARBA" id="ARBA00044005"/>
    </source>
</evidence>
<dbReference type="GO" id="GO:0005634">
    <property type="term" value="C:nucleus"/>
    <property type="evidence" value="ECO:0000318"/>
    <property type="project" value="GO_Central"/>
</dbReference>
<evidence type="ECO:0000256" key="4">
    <source>
        <dbReference type="ARBA" id="ARBA00023163"/>
    </source>
</evidence>
<evidence type="ECO:0000256" key="2">
    <source>
        <dbReference type="ARBA" id="ARBA00023015"/>
    </source>
</evidence>
<keyword evidence="3" id="KW-0238">DNA-binding</keyword>
<evidence type="ECO:0000256" key="3">
    <source>
        <dbReference type="ARBA" id="ARBA00023125"/>
    </source>
</evidence>
<reference evidence="7" key="2">
    <citation type="submission" date="2020-05" db="UniProtKB">
        <authorList>
            <consortium name="EnsemblMetazoa"/>
        </authorList>
    </citation>
    <scope>IDENTIFICATION</scope>
    <source>
        <strain evidence="7">wikel</strain>
    </source>
</reference>
<dbReference type="GO" id="GO:0000981">
    <property type="term" value="F:DNA-binding transcription factor activity, RNA polymerase II-specific"/>
    <property type="evidence" value="ECO:0000318"/>
    <property type="project" value="GO_Central"/>
</dbReference>
<comment type="similarity">
    <text evidence="1">Belongs to the bZIP family. Fos subfamily.</text>
</comment>
<keyword evidence="8" id="KW-1185">Reference proteome</keyword>
<evidence type="ECO:0000256" key="6">
    <source>
        <dbReference type="SAM" id="MobiDB-lite"/>
    </source>
</evidence>
<evidence type="ECO:0000313" key="7">
    <source>
        <dbReference type="EnsemblMetazoa" id="ISCW010628-PA"/>
    </source>
</evidence>
<dbReference type="SMART" id="SM00338">
    <property type="entry name" value="BRLZ"/>
    <property type="match status" value="1"/>
</dbReference>
<evidence type="ECO:0007829" key="9">
    <source>
        <dbReference type="PeptideAtlas" id="A0A1S4L927"/>
    </source>
</evidence>
<dbReference type="InterPro" id="IPR004827">
    <property type="entry name" value="bZIP"/>
</dbReference>
<dbReference type="InterPro" id="IPR000837">
    <property type="entry name" value="AP-1"/>
</dbReference>
<dbReference type="PROSITE" id="PS50217">
    <property type="entry name" value="BZIP"/>
    <property type="match status" value="1"/>
</dbReference>
<dbReference type="PROSITE" id="PS00036">
    <property type="entry name" value="BZIP_BASIC"/>
    <property type="match status" value="1"/>
</dbReference>
<feature type="region of interest" description="Disordered" evidence="6">
    <location>
        <begin position="143"/>
        <end position="221"/>
    </location>
</feature>
<name>A0A1S4L927_IXOSC</name>
<feature type="compositionally biased region" description="Basic and acidic residues" evidence="6">
    <location>
        <begin position="186"/>
        <end position="199"/>
    </location>
</feature>
<dbReference type="Pfam" id="PF03131">
    <property type="entry name" value="bZIP_Maf"/>
    <property type="match status" value="1"/>
</dbReference>
<keyword evidence="9" id="KW-1267">Proteomics identification</keyword>
<accession>A0A1S4L927</accession>
<comment type="subunit">
    <text evidence="5">Homodimer. Heterodimer with Jra. The kay-Jra heterodimer binds more stably to the AP-1 site than either of the two proteins alone.</text>
</comment>
<dbReference type="EnsemblMetazoa" id="ISCW010628-RA">
    <property type="protein sequence ID" value="ISCW010628-PA"/>
    <property type="gene ID" value="ISCW010628"/>
</dbReference>
<dbReference type="SUPFAM" id="SSF57959">
    <property type="entry name" value="Leucine zipper domain"/>
    <property type="match status" value="1"/>
</dbReference>
<dbReference type="InterPro" id="IPR046347">
    <property type="entry name" value="bZIP_sf"/>
</dbReference>
<dbReference type="FunFam" id="1.20.5.170:FF:000006">
    <property type="entry name" value="fos-related antigen 2 isoform X1"/>
    <property type="match status" value="1"/>
</dbReference>
<dbReference type="EMBL" id="ABJB010165209">
    <property type="status" value="NOT_ANNOTATED_CDS"/>
    <property type="molecule type" value="Genomic_DNA"/>
</dbReference>
<proteinExistence type="evidence at protein level"/>
<protein>
    <submittedName>
        <fullName evidence="7">Uncharacterized protein</fullName>
    </submittedName>
</protein>
<dbReference type="GO" id="GO:0006357">
    <property type="term" value="P:regulation of transcription by RNA polymerase II"/>
    <property type="evidence" value="ECO:0000318"/>
    <property type="project" value="GO_Central"/>
</dbReference>
<reference evidence="8" key="1">
    <citation type="submission" date="2008-03" db="EMBL/GenBank/DDBJ databases">
        <title>Annotation of Ixodes scapularis.</title>
        <authorList>
            <consortium name="Ixodes scapularis Genome Project Consortium"/>
            <person name="Caler E."/>
            <person name="Hannick L.I."/>
            <person name="Bidwell S."/>
            <person name="Joardar V."/>
            <person name="Thiagarajan M."/>
            <person name="Amedeo P."/>
            <person name="Galinsky K.J."/>
            <person name="Schobel S."/>
            <person name="Inman J."/>
            <person name="Hostetler J."/>
            <person name="Miller J."/>
            <person name="Hammond M."/>
            <person name="Megy K."/>
            <person name="Lawson D."/>
            <person name="Kodira C."/>
            <person name="Sutton G."/>
            <person name="Meyer J."/>
            <person name="Hill C.A."/>
            <person name="Birren B."/>
            <person name="Nene V."/>
            <person name="Collins F."/>
            <person name="Alarcon-Chaidez F."/>
            <person name="Wikel S."/>
            <person name="Strausberg R."/>
        </authorList>
    </citation>
    <scope>NUCLEOTIDE SEQUENCE [LARGE SCALE GENOMIC DNA]</scope>
    <source>
        <strain evidence="8">Wikel</strain>
    </source>
</reference>
<dbReference type="AlphaFoldDB" id="A0A1S4L927"/>
<feature type="compositionally biased region" description="Polar residues" evidence="6">
    <location>
        <begin position="349"/>
        <end position="358"/>
    </location>
</feature>
<dbReference type="VEuPathDB" id="VectorBase:ISCW010628"/>
<dbReference type="PRINTS" id="PR00042">
    <property type="entry name" value="LEUZIPPRFOS"/>
</dbReference>
<dbReference type="PANTHER" id="PTHR23351">
    <property type="entry name" value="FOS TRANSCRIPTION FACTOR-RELATED"/>
    <property type="match status" value="1"/>
</dbReference>
<feature type="region of interest" description="Disordered" evidence="6">
    <location>
        <begin position="349"/>
        <end position="378"/>
    </location>
</feature>